<feature type="binding site" evidence="6">
    <location>
        <position position="399"/>
    </location>
    <ligand>
        <name>S-adenosyl-L-methionine</name>
        <dbReference type="ChEBI" id="CHEBI:59789"/>
    </ligand>
</feature>
<dbReference type="Gene3D" id="3.40.50.150">
    <property type="entry name" value="Vaccinia Virus protein VP39"/>
    <property type="match status" value="2"/>
</dbReference>
<dbReference type="GO" id="GO:0008173">
    <property type="term" value="F:RNA methyltransferase activity"/>
    <property type="evidence" value="ECO:0007669"/>
    <property type="project" value="InterPro"/>
</dbReference>
<dbReference type="PROSITE" id="PS51686">
    <property type="entry name" value="SAM_MT_RSMB_NOP"/>
    <property type="match status" value="1"/>
</dbReference>
<dbReference type="InterPro" id="IPR049560">
    <property type="entry name" value="MeTrfase_RsmB-F_NOP2_cat"/>
</dbReference>
<evidence type="ECO:0000256" key="1">
    <source>
        <dbReference type="ARBA" id="ARBA00007494"/>
    </source>
</evidence>
<dbReference type="InterPro" id="IPR001678">
    <property type="entry name" value="MeTrfase_RsmB-F_NOP2_dom"/>
</dbReference>
<keyword evidence="3 6" id="KW-0808">Transferase</keyword>
<dbReference type="SUPFAM" id="SSF88697">
    <property type="entry name" value="PUA domain-like"/>
    <property type="match status" value="1"/>
</dbReference>
<gene>
    <name evidence="8" type="ORF">BAE44_0008213</name>
</gene>
<dbReference type="AlphaFoldDB" id="A0A1E5W055"/>
<dbReference type="Pfam" id="PF01189">
    <property type="entry name" value="Methyltr_RsmB-F"/>
    <property type="match status" value="2"/>
</dbReference>
<dbReference type="PROSITE" id="PS50890">
    <property type="entry name" value="PUA"/>
    <property type="match status" value="1"/>
</dbReference>
<evidence type="ECO:0000259" key="7">
    <source>
        <dbReference type="PROSITE" id="PS51686"/>
    </source>
</evidence>
<dbReference type="PROSITE" id="PS01153">
    <property type="entry name" value="NOL1_NOP2_SUN"/>
    <property type="match status" value="1"/>
</dbReference>
<accession>A0A1E5W055</accession>
<dbReference type="STRING" id="888268.A0A1E5W055"/>
<proteinExistence type="inferred from homology"/>
<reference evidence="8 9" key="1">
    <citation type="submission" date="2016-09" db="EMBL/GenBank/DDBJ databases">
        <title>The draft genome of Dichanthelium oligosanthes: A C3 panicoid grass species.</title>
        <authorList>
            <person name="Studer A.J."/>
            <person name="Schnable J.C."/>
            <person name="Brutnell T.P."/>
        </authorList>
    </citation>
    <scope>NUCLEOTIDE SEQUENCE [LARGE SCALE GENOMIC DNA]</scope>
    <source>
        <strain evidence="9">cv. Kellogg 1175</strain>
        <tissue evidence="8">Leaf</tissue>
    </source>
</reference>
<name>A0A1E5W055_9POAL</name>
<organism evidence="8 9">
    <name type="scientific">Dichanthelium oligosanthes</name>
    <dbReference type="NCBI Taxonomy" id="888268"/>
    <lineage>
        <taxon>Eukaryota</taxon>
        <taxon>Viridiplantae</taxon>
        <taxon>Streptophyta</taxon>
        <taxon>Embryophyta</taxon>
        <taxon>Tracheophyta</taxon>
        <taxon>Spermatophyta</taxon>
        <taxon>Magnoliopsida</taxon>
        <taxon>Liliopsida</taxon>
        <taxon>Poales</taxon>
        <taxon>Poaceae</taxon>
        <taxon>PACMAD clade</taxon>
        <taxon>Panicoideae</taxon>
        <taxon>Panicodae</taxon>
        <taxon>Paniceae</taxon>
        <taxon>Dichantheliinae</taxon>
        <taxon>Dichanthelium</taxon>
    </lineage>
</organism>
<evidence type="ECO:0000256" key="4">
    <source>
        <dbReference type="ARBA" id="ARBA00022691"/>
    </source>
</evidence>
<feature type="active site" description="Nucleophile" evidence="6">
    <location>
        <position position="596"/>
    </location>
</feature>
<dbReference type="InterPro" id="IPR036974">
    <property type="entry name" value="PUA_sf"/>
</dbReference>
<dbReference type="InterPro" id="IPR029063">
    <property type="entry name" value="SAM-dependent_MTases_sf"/>
</dbReference>
<evidence type="ECO:0000256" key="5">
    <source>
        <dbReference type="ARBA" id="ARBA00022884"/>
    </source>
</evidence>
<dbReference type="OrthoDB" id="260824at2759"/>
<keyword evidence="5 6" id="KW-0694">RNA-binding</keyword>
<sequence>MDSSPSPSPSAAPPAAADAGRYTFSPKLRWQPEVEEYFAAAYGRDRFARITEALAHPSRYCCIRVNTLKSSTDDVMHKLMDLVCENGLSDGINGLEIVEQNCGEQPHERSSLVQKCPYAGLENVLFVQGSGPHVVHYNSQPDQSVKEIVVSRKCAESVLRGAQVYVPGVLACSSHVEKGDKVAVSVAVEQPVKDGDWAVGITRGTVLQGLQSGKFFFVEVFTCATSFFLDKRCIFIELYNIPHVADAHYEERKGLYIGQGTAAMSRSGIFRVPHGIAVEMTERVYKLPSFNGISAYFLHLLQHVLEGEIFLQNLPSVVTARVLDAYLSTFDSFLHVIHSIISYCIAKRFWPDLYCIKFAIHLIDPQPGERILDMCAAPGGKTTAIAILMMDKGEVVALDRSHNKVMDIMKLASEMDLNCIKPYKLDALKSVRRTDEATNVAMADNHCEPIKTLAEDSEPCHATVDGRATNVDKDSSTTTVVQSETEQTFLVDDKNPESKRYVSKAELRKNLRRMKNGPGRNNCSGGRVEKSKGFFPNSFDRVLLDAPCSALGLRPRLFAAEETLESLKTHGKYQRRMFDQAVKLVRPGGVIVYSTCTINPGENEALVRYALDTYKFLSLVSQHPKVGGPGVVGWCELFNKTYTEEWLTEHEAELVQRFDPSSPVDTIGFFIAKFNVGEK</sequence>
<evidence type="ECO:0000256" key="2">
    <source>
        <dbReference type="ARBA" id="ARBA00022603"/>
    </source>
</evidence>
<dbReference type="EMBL" id="LWDX02024889">
    <property type="protein sequence ID" value="OEL30766.1"/>
    <property type="molecule type" value="Genomic_DNA"/>
</dbReference>
<evidence type="ECO:0000256" key="3">
    <source>
        <dbReference type="ARBA" id="ARBA00022679"/>
    </source>
</evidence>
<dbReference type="PANTHER" id="PTHR22807:SF34">
    <property type="entry name" value="TRNA (CYTOSINE(72)-C(5))-METHYLTRANSFERASE NSUN6"/>
    <property type="match status" value="1"/>
</dbReference>
<feature type="binding site" evidence="6">
    <location>
        <position position="545"/>
    </location>
    <ligand>
        <name>S-adenosyl-L-methionine</name>
        <dbReference type="ChEBI" id="CHEBI:59789"/>
    </ligand>
</feature>
<dbReference type="GO" id="GO:0001510">
    <property type="term" value="P:RNA methylation"/>
    <property type="evidence" value="ECO:0007669"/>
    <property type="project" value="InterPro"/>
</dbReference>
<keyword evidence="4 6" id="KW-0949">S-adenosyl-L-methionine</keyword>
<evidence type="ECO:0000313" key="8">
    <source>
        <dbReference type="EMBL" id="OEL30766.1"/>
    </source>
</evidence>
<dbReference type="PANTHER" id="PTHR22807">
    <property type="entry name" value="NOP2 YEAST -RELATED NOL1/NOP2/FMU SUN DOMAIN-CONTAINING"/>
    <property type="match status" value="1"/>
</dbReference>
<dbReference type="PRINTS" id="PR02008">
    <property type="entry name" value="RCMTFAMILY"/>
</dbReference>
<dbReference type="SUPFAM" id="SSF53335">
    <property type="entry name" value="S-adenosyl-L-methionine-dependent methyltransferases"/>
    <property type="match status" value="1"/>
</dbReference>
<evidence type="ECO:0000256" key="6">
    <source>
        <dbReference type="PROSITE-ProRule" id="PRU01023"/>
    </source>
</evidence>
<dbReference type="Proteomes" id="UP000095767">
    <property type="component" value="Unassembled WGS sequence"/>
</dbReference>
<dbReference type="InterPro" id="IPR018314">
    <property type="entry name" value="RsmB/NOL1/NOP2-like_CS"/>
</dbReference>
<keyword evidence="9" id="KW-1185">Reference proteome</keyword>
<dbReference type="Gene3D" id="2.30.130.10">
    <property type="entry name" value="PUA domain"/>
    <property type="match status" value="1"/>
</dbReference>
<protein>
    <recommendedName>
        <fullName evidence="7">SAM-dependent MTase RsmB/NOP-type domain-containing protein</fullName>
    </recommendedName>
</protein>
<keyword evidence="2 6" id="KW-0489">Methyltransferase</keyword>
<feature type="binding site" evidence="6">
    <location>
        <position position="426"/>
    </location>
    <ligand>
        <name>S-adenosyl-L-methionine</name>
        <dbReference type="ChEBI" id="CHEBI:59789"/>
    </ligand>
</feature>
<feature type="binding site" evidence="6">
    <location>
        <begin position="375"/>
        <end position="381"/>
    </location>
    <ligand>
        <name>S-adenosyl-L-methionine</name>
        <dbReference type="ChEBI" id="CHEBI:59789"/>
    </ligand>
</feature>
<evidence type="ECO:0000313" key="9">
    <source>
        <dbReference type="Proteomes" id="UP000095767"/>
    </source>
</evidence>
<feature type="domain" description="SAM-dependent MTase RsmB/NOP-type" evidence="7">
    <location>
        <begin position="276"/>
        <end position="677"/>
    </location>
</feature>
<dbReference type="GO" id="GO:0003723">
    <property type="term" value="F:RNA binding"/>
    <property type="evidence" value="ECO:0007669"/>
    <property type="project" value="UniProtKB-UniRule"/>
</dbReference>
<dbReference type="InterPro" id="IPR023267">
    <property type="entry name" value="RCMT"/>
</dbReference>
<dbReference type="CDD" id="cd21150">
    <property type="entry name" value="PUA_NSun6-like"/>
    <property type="match status" value="1"/>
</dbReference>
<comment type="caution">
    <text evidence="8">The sequence shown here is derived from an EMBL/GenBank/DDBJ whole genome shotgun (WGS) entry which is preliminary data.</text>
</comment>
<dbReference type="InterPro" id="IPR015947">
    <property type="entry name" value="PUA-like_sf"/>
</dbReference>
<comment type="similarity">
    <text evidence="1 6">Belongs to the class I-like SAM-binding methyltransferase superfamily. RsmB/NOP family.</text>
</comment>